<keyword evidence="1" id="KW-0812">Transmembrane</keyword>
<sequence length="590" mass="63469">MAYKYEIDQKANTVKVRVLIAVYVMFVVSAVLIGVAVRLQQLQSIRPSSPRADTAGNPAAAAVSQASDPTYEVRQLGALAYCDVVDAGGNETGTKLPLAARFTFKQIRRDVGQYGTELGTVCSSATGGVCNWKTINNPAARCRDGQTLAQCNPADFYACDDGAVPGAHFYYAVTKDSTVTNYMVTWPGTESLGNLIYDNNEVDVFLNQNMGDLAGPTITRNGVVYTIDKSSLSTLDTASIFPIYNWRCNNDVCSSGTCTNGSLSYHDTLCSFNSVSRVFTCPTNKYVRYPVLLDHKSFYYNLSNKAGQVATDPSWVKMGYAYESLADNTYGNAMPGANDNAMTFKGNIAKFRYTCRTDTVTTPPVTSTVISARKTGPICVERMAPNNSATFTITVSNNSASTATINNVEDALPQGFTYKANTTVINGNVTSDSYVTVVNSGNSQKVTFAPPAGQPAWTLTQGQTLTIVFTTIASTTAVTGINTNRVVVTPEGTEAIDNITYQFEVAQTCSIIPDTGLFDEPTLVFILSGCVIILGLYLLYAPGGDKFLGKLGGLGAGIEEKILATGKRLEAEADKKKQFEKKVLQRKKGK</sequence>
<feature type="transmembrane region" description="Helical" evidence="1">
    <location>
        <begin position="20"/>
        <end position="39"/>
    </location>
</feature>
<dbReference type="EMBL" id="PFQB01000010">
    <property type="protein sequence ID" value="PJA15712.1"/>
    <property type="molecule type" value="Genomic_DNA"/>
</dbReference>
<evidence type="ECO:0000313" key="2">
    <source>
        <dbReference type="EMBL" id="PJA15712.1"/>
    </source>
</evidence>
<comment type="caution">
    <text evidence="2">The sequence shown here is derived from an EMBL/GenBank/DDBJ whole genome shotgun (WGS) entry which is preliminary data.</text>
</comment>
<keyword evidence="1" id="KW-0472">Membrane</keyword>
<reference evidence="3" key="1">
    <citation type="submission" date="2017-09" db="EMBL/GenBank/DDBJ databases">
        <title>Depth-based differentiation of microbial function through sediment-hosted aquifers and enrichment of novel symbionts in the deep terrestrial subsurface.</title>
        <authorList>
            <person name="Probst A.J."/>
            <person name="Ladd B."/>
            <person name="Jarett J.K."/>
            <person name="Geller-Mcgrath D.E."/>
            <person name="Sieber C.M.K."/>
            <person name="Emerson J.B."/>
            <person name="Anantharaman K."/>
            <person name="Thomas B.C."/>
            <person name="Malmstrom R."/>
            <person name="Stieglmeier M."/>
            <person name="Klingl A."/>
            <person name="Woyke T."/>
            <person name="Ryan C.M."/>
            <person name="Banfield J.F."/>
        </authorList>
    </citation>
    <scope>NUCLEOTIDE SEQUENCE [LARGE SCALE GENOMIC DNA]</scope>
</reference>
<evidence type="ECO:0000313" key="3">
    <source>
        <dbReference type="Proteomes" id="UP000228952"/>
    </source>
</evidence>
<dbReference type="Proteomes" id="UP000228952">
    <property type="component" value="Unassembled WGS sequence"/>
</dbReference>
<accession>A0A2M7W334</accession>
<keyword evidence="1" id="KW-1133">Transmembrane helix</keyword>
<evidence type="ECO:0000256" key="1">
    <source>
        <dbReference type="SAM" id="Phobius"/>
    </source>
</evidence>
<dbReference type="AlphaFoldDB" id="A0A2M7W334"/>
<gene>
    <name evidence="2" type="ORF">COX64_00475</name>
</gene>
<protein>
    <submittedName>
        <fullName evidence="2">Uncharacterized protein</fullName>
    </submittedName>
</protein>
<organism evidence="2 3">
    <name type="scientific">Candidatus Dojkabacteria bacterium CG_4_10_14_0_2_um_filter_Dojkabacteria_WS6_41_15</name>
    <dbReference type="NCBI Taxonomy" id="2014249"/>
    <lineage>
        <taxon>Bacteria</taxon>
        <taxon>Candidatus Dojkabacteria</taxon>
    </lineage>
</organism>
<feature type="transmembrane region" description="Helical" evidence="1">
    <location>
        <begin position="522"/>
        <end position="540"/>
    </location>
</feature>
<dbReference type="NCBIfam" id="TIGR01451">
    <property type="entry name" value="B_ant_repeat"/>
    <property type="match status" value="1"/>
</dbReference>
<proteinExistence type="predicted"/>
<dbReference type="InterPro" id="IPR047589">
    <property type="entry name" value="DUF11_rpt"/>
</dbReference>
<name>A0A2M7W334_9BACT</name>
<dbReference type="Gene3D" id="2.60.40.740">
    <property type="match status" value="1"/>
</dbReference>